<keyword evidence="7" id="KW-1185">Reference proteome</keyword>
<keyword evidence="3 5" id="KW-0472">Membrane</keyword>
<feature type="transmembrane region" description="Helical" evidence="5">
    <location>
        <begin position="12"/>
        <end position="29"/>
    </location>
</feature>
<feature type="region of interest" description="Disordered" evidence="4">
    <location>
        <begin position="39"/>
        <end position="59"/>
    </location>
</feature>
<gene>
    <name evidence="6" type="ORF">ACFFTL_18270</name>
</gene>
<comment type="caution">
    <text evidence="6">The sequence shown here is derived from an EMBL/GenBank/DDBJ whole genome shotgun (WGS) entry which is preliminary data.</text>
</comment>
<feature type="compositionally biased region" description="Polar residues" evidence="4">
    <location>
        <begin position="41"/>
        <end position="52"/>
    </location>
</feature>
<organism evidence="6 7">
    <name type="scientific">Streptomyces yanii</name>
    <dbReference type="NCBI Taxonomy" id="78510"/>
    <lineage>
        <taxon>Bacteria</taxon>
        <taxon>Bacillati</taxon>
        <taxon>Actinomycetota</taxon>
        <taxon>Actinomycetes</taxon>
        <taxon>Kitasatosporales</taxon>
        <taxon>Streptomycetaceae</taxon>
        <taxon>Streptomyces</taxon>
    </lineage>
</organism>
<dbReference type="Proteomes" id="UP001589710">
    <property type="component" value="Unassembled WGS sequence"/>
</dbReference>
<proteinExistence type="predicted"/>
<sequence length="59" mass="6642">MKILGDDFLNLVQVVGLPLVFPLIVLRVTRMESVKKVGRTAWQSHPRTSSPSLRPCPAW</sequence>
<evidence type="ECO:0000256" key="1">
    <source>
        <dbReference type="ARBA" id="ARBA00022692"/>
    </source>
</evidence>
<evidence type="ECO:0000256" key="2">
    <source>
        <dbReference type="ARBA" id="ARBA00022989"/>
    </source>
</evidence>
<protein>
    <submittedName>
        <fullName evidence="6">Uncharacterized protein</fullName>
    </submittedName>
</protein>
<dbReference type="InterPro" id="IPR036458">
    <property type="entry name" value="Na:dicarbo_symporter_sf"/>
</dbReference>
<reference evidence="6 7" key="1">
    <citation type="submission" date="2024-09" db="EMBL/GenBank/DDBJ databases">
        <authorList>
            <person name="Sun Q."/>
            <person name="Mori K."/>
        </authorList>
    </citation>
    <scope>NUCLEOTIDE SEQUENCE [LARGE SCALE GENOMIC DNA]</scope>
    <source>
        <strain evidence="6 7">JCM 3331</strain>
    </source>
</reference>
<dbReference type="SUPFAM" id="SSF118215">
    <property type="entry name" value="Proton glutamate symport protein"/>
    <property type="match status" value="1"/>
</dbReference>
<name>A0ABV5R8M3_9ACTN</name>
<evidence type="ECO:0000256" key="3">
    <source>
        <dbReference type="ARBA" id="ARBA00023136"/>
    </source>
</evidence>
<accession>A0ABV5R8M3</accession>
<keyword evidence="1 5" id="KW-0812">Transmembrane</keyword>
<evidence type="ECO:0000313" key="7">
    <source>
        <dbReference type="Proteomes" id="UP001589710"/>
    </source>
</evidence>
<keyword evidence="2 5" id="KW-1133">Transmembrane helix</keyword>
<evidence type="ECO:0000256" key="5">
    <source>
        <dbReference type="SAM" id="Phobius"/>
    </source>
</evidence>
<dbReference type="EMBL" id="JBHMCG010000079">
    <property type="protein sequence ID" value="MFB9574195.1"/>
    <property type="molecule type" value="Genomic_DNA"/>
</dbReference>
<evidence type="ECO:0000256" key="4">
    <source>
        <dbReference type="SAM" id="MobiDB-lite"/>
    </source>
</evidence>
<dbReference type="RefSeq" id="WP_345520056.1">
    <property type="nucleotide sequence ID" value="NZ_BAAAXD010000055.1"/>
</dbReference>
<evidence type="ECO:0000313" key="6">
    <source>
        <dbReference type="EMBL" id="MFB9574195.1"/>
    </source>
</evidence>